<dbReference type="Proteomes" id="UP000040576">
    <property type="component" value="Unassembled WGS sequence"/>
</dbReference>
<comment type="similarity">
    <text evidence="1">Belongs to the bacterial solute-binding protein 1 family.</text>
</comment>
<dbReference type="PROSITE" id="PS51257">
    <property type="entry name" value="PROKAR_LIPOPROTEIN"/>
    <property type="match status" value="1"/>
</dbReference>
<dbReference type="GO" id="GO:0015768">
    <property type="term" value="P:maltose transport"/>
    <property type="evidence" value="ECO:0007669"/>
    <property type="project" value="TreeGrafter"/>
</dbReference>
<sequence length="419" mass="46514">MKFRKKSWLAFLLMVVISLVLTACGGGNDGKAKKENSGDDGGGKKITIFQSKVEISDQLEALAKEYEKETGVKVEIWGTTGDDYFQQLQIKLNSDQGPSIFTLEGLRQAQKLKSYVADLSDAEFVPNIAPKMELKMDDKVVGLPYGVEGFGIVYNKDLVKPEDVKDYDSFVSTLQNLKKQGINPFGLSQEAYFLIGHMSNYPFSLQEDNYAFIDKMEAGDVTMAETPEFKEFGKFMEAIREYSNSPLDVTYDEEIGDFASGKTAMIHQGNWAATMLADYDLDFEVGMMPFPLAGNDKLAVGVGAYWAVNGTKDDAEVQAAVDFLNWMVSSETGQKYIVEEFGFVPAMTNIEANNLDPLSQAVLEASNSGETIPWSHSYYPPNLIVNDFTPATQQFFLNKDITGDQFIKSLDNAFQNAIK</sequence>
<proteinExistence type="inferred from homology"/>
<dbReference type="SUPFAM" id="SSF53850">
    <property type="entry name" value="Periplasmic binding protein-like II"/>
    <property type="match status" value="1"/>
</dbReference>
<organism evidence="5 6">
    <name type="scientific">Caldibacillus thermoamylovorans</name>
    <dbReference type="NCBI Taxonomy" id="35841"/>
    <lineage>
        <taxon>Bacteria</taxon>
        <taxon>Bacillati</taxon>
        <taxon>Bacillota</taxon>
        <taxon>Bacilli</taxon>
        <taxon>Bacillales</taxon>
        <taxon>Bacillaceae</taxon>
        <taxon>Caldibacillus</taxon>
    </lineage>
</organism>
<dbReference type="GO" id="GO:0055052">
    <property type="term" value="C:ATP-binding cassette (ABC) transporter complex, substrate-binding subunit-containing"/>
    <property type="evidence" value="ECO:0007669"/>
    <property type="project" value="TreeGrafter"/>
</dbReference>
<dbReference type="PANTHER" id="PTHR30061">
    <property type="entry name" value="MALTOSE-BINDING PERIPLASMIC PROTEIN"/>
    <property type="match status" value="1"/>
</dbReference>
<accession>A0A090J5G9</accession>
<protein>
    <submittedName>
        <fullName evidence="5">Family 1 extracellular solute-binding protein</fullName>
    </submittedName>
</protein>
<keyword evidence="3 4" id="KW-0732">Signal</keyword>
<gene>
    <name evidence="5" type="ORF">BT1A1_3389</name>
</gene>
<evidence type="ECO:0000313" key="5">
    <source>
        <dbReference type="EMBL" id="CEE03170.1"/>
    </source>
</evidence>
<dbReference type="InterPro" id="IPR006059">
    <property type="entry name" value="SBP"/>
</dbReference>
<name>A0A090J5G9_9BACI</name>
<evidence type="ECO:0000256" key="1">
    <source>
        <dbReference type="ARBA" id="ARBA00008520"/>
    </source>
</evidence>
<dbReference type="EMBL" id="CCRF01000102">
    <property type="protein sequence ID" value="CEE03170.1"/>
    <property type="molecule type" value="Genomic_DNA"/>
</dbReference>
<dbReference type="AlphaFoldDB" id="A0A090J5G9"/>
<evidence type="ECO:0000313" key="6">
    <source>
        <dbReference type="Proteomes" id="UP000040576"/>
    </source>
</evidence>
<keyword evidence="2" id="KW-0813">Transport</keyword>
<evidence type="ECO:0000256" key="3">
    <source>
        <dbReference type="ARBA" id="ARBA00022729"/>
    </source>
</evidence>
<feature type="signal peptide" evidence="4">
    <location>
        <begin position="1"/>
        <end position="22"/>
    </location>
</feature>
<evidence type="ECO:0000256" key="2">
    <source>
        <dbReference type="ARBA" id="ARBA00022448"/>
    </source>
</evidence>
<evidence type="ECO:0000256" key="4">
    <source>
        <dbReference type="SAM" id="SignalP"/>
    </source>
</evidence>
<keyword evidence="6" id="KW-1185">Reference proteome</keyword>
<dbReference type="GO" id="GO:0042956">
    <property type="term" value="P:maltodextrin transmembrane transport"/>
    <property type="evidence" value="ECO:0007669"/>
    <property type="project" value="TreeGrafter"/>
</dbReference>
<dbReference type="RefSeq" id="WP_034773331.1">
    <property type="nucleotide sequence ID" value="NZ_CCRF01000102.1"/>
</dbReference>
<feature type="chain" id="PRO_5039309867" evidence="4">
    <location>
        <begin position="23"/>
        <end position="419"/>
    </location>
</feature>
<dbReference type="PANTHER" id="PTHR30061:SF50">
    <property type="entry name" value="MALTOSE_MALTODEXTRIN-BINDING PERIPLASMIC PROTEIN"/>
    <property type="match status" value="1"/>
</dbReference>
<dbReference type="Pfam" id="PF13416">
    <property type="entry name" value="SBP_bac_8"/>
    <property type="match status" value="1"/>
</dbReference>
<dbReference type="GO" id="GO:1901982">
    <property type="term" value="F:maltose binding"/>
    <property type="evidence" value="ECO:0007669"/>
    <property type="project" value="TreeGrafter"/>
</dbReference>
<dbReference type="Gene3D" id="3.40.190.10">
    <property type="entry name" value="Periplasmic binding protein-like II"/>
    <property type="match status" value="2"/>
</dbReference>
<reference evidence="5 6" key="1">
    <citation type="submission" date="2014-07" db="EMBL/GenBank/DDBJ databases">
        <authorList>
            <person name="Wibberg Daniel"/>
        </authorList>
    </citation>
    <scope>NUCLEOTIDE SEQUENCE [LARGE SCALE GENOMIC DNA]</scope>
</reference>